<dbReference type="InterPro" id="IPR052339">
    <property type="entry name" value="Fe-S_Maturation_MIP18"/>
</dbReference>
<evidence type="ECO:0000313" key="2">
    <source>
        <dbReference type="EMBL" id="SDT84324.1"/>
    </source>
</evidence>
<dbReference type="RefSeq" id="WP_051012303.1">
    <property type="nucleotide sequence ID" value="NZ_FNLL01000001.1"/>
</dbReference>
<dbReference type="PANTHER" id="PTHR42831">
    <property type="entry name" value="FE-S PROTEIN MATURATION AUXILIARY FACTOR YITW"/>
    <property type="match status" value="1"/>
</dbReference>
<dbReference type="Pfam" id="PF01883">
    <property type="entry name" value="FeS_assembly_P"/>
    <property type="match status" value="1"/>
</dbReference>
<organism evidence="2 3">
    <name type="scientific">Desulfobacula phenolica</name>
    <dbReference type="NCBI Taxonomy" id="90732"/>
    <lineage>
        <taxon>Bacteria</taxon>
        <taxon>Pseudomonadati</taxon>
        <taxon>Thermodesulfobacteriota</taxon>
        <taxon>Desulfobacteria</taxon>
        <taxon>Desulfobacterales</taxon>
        <taxon>Desulfobacteraceae</taxon>
        <taxon>Desulfobacula</taxon>
    </lineage>
</organism>
<evidence type="ECO:0000259" key="1">
    <source>
        <dbReference type="Pfam" id="PF01883"/>
    </source>
</evidence>
<dbReference type="EMBL" id="FNLL01000001">
    <property type="protein sequence ID" value="SDT84324.1"/>
    <property type="molecule type" value="Genomic_DNA"/>
</dbReference>
<gene>
    <name evidence="2" type="ORF">SAMN04487931_101203</name>
</gene>
<sequence>MFFKKPMSNRSKLILLYGFLVLTAVAVFFQSQGPSRLKTEHLWTNNSNPDELNALPALTQEKVYSALANVKDPELQLNIHELGLIYEMSIVKRAVNIIMTLTTPNCPFSKTFIQSIKKELLAIPEIETIKLSLTFDPPWTINRLAPEIRDQLIGVDQAPDHLQN</sequence>
<dbReference type="Gene3D" id="3.30.300.130">
    <property type="entry name" value="Fe-S cluster assembly (FSCA)"/>
    <property type="match status" value="1"/>
</dbReference>
<evidence type="ECO:0000313" key="3">
    <source>
        <dbReference type="Proteomes" id="UP000199608"/>
    </source>
</evidence>
<dbReference type="AlphaFoldDB" id="A0A1H2DNL5"/>
<feature type="domain" description="MIP18 family-like" evidence="1">
    <location>
        <begin position="61"/>
        <end position="129"/>
    </location>
</feature>
<dbReference type="PANTHER" id="PTHR42831:SF1">
    <property type="entry name" value="FE-S PROTEIN MATURATION AUXILIARY FACTOR YITW"/>
    <property type="match status" value="1"/>
</dbReference>
<name>A0A1H2DNL5_9BACT</name>
<protein>
    <submittedName>
        <fullName evidence="2">Metal-sulfur cluster biosynthetic enzyme</fullName>
    </submittedName>
</protein>
<dbReference type="Proteomes" id="UP000199608">
    <property type="component" value="Unassembled WGS sequence"/>
</dbReference>
<dbReference type="SUPFAM" id="SSF117916">
    <property type="entry name" value="Fe-S cluster assembly (FSCA) domain-like"/>
    <property type="match status" value="1"/>
</dbReference>
<keyword evidence="3" id="KW-1185">Reference proteome</keyword>
<proteinExistence type="predicted"/>
<accession>A0A1H2DNL5</accession>
<reference evidence="3" key="1">
    <citation type="submission" date="2016-10" db="EMBL/GenBank/DDBJ databases">
        <authorList>
            <person name="Varghese N."/>
            <person name="Submissions S."/>
        </authorList>
    </citation>
    <scope>NUCLEOTIDE SEQUENCE [LARGE SCALE GENOMIC DNA]</scope>
    <source>
        <strain evidence="3">DSM 3384</strain>
    </source>
</reference>
<dbReference type="InterPro" id="IPR002744">
    <property type="entry name" value="MIP18-like"/>
</dbReference>
<dbReference type="InterPro" id="IPR034904">
    <property type="entry name" value="FSCA_dom_sf"/>
</dbReference>